<dbReference type="GO" id="GO:0005886">
    <property type="term" value="C:plasma membrane"/>
    <property type="evidence" value="ECO:0007669"/>
    <property type="project" value="TreeGrafter"/>
</dbReference>
<evidence type="ECO:0000313" key="4">
    <source>
        <dbReference type="Proteomes" id="UP000283841"/>
    </source>
</evidence>
<evidence type="ECO:0000313" key="3">
    <source>
        <dbReference type="EMBL" id="RWQ99757.1"/>
    </source>
</evidence>
<dbReference type="PANTHER" id="PTHR11188">
    <property type="entry name" value="ARRESTIN DOMAIN CONTAINING PROTEIN"/>
    <property type="match status" value="1"/>
</dbReference>
<gene>
    <name evidence="3" type="ORF">C8Q69DRAFT_35097</name>
</gene>
<dbReference type="EMBL" id="RCNU01000001">
    <property type="protein sequence ID" value="RWQ99757.1"/>
    <property type="molecule type" value="Genomic_DNA"/>
</dbReference>
<dbReference type="AlphaFoldDB" id="A0A443I6S5"/>
<feature type="region of interest" description="Disordered" evidence="1">
    <location>
        <begin position="18"/>
        <end position="51"/>
    </location>
</feature>
<feature type="compositionally biased region" description="Basic and acidic residues" evidence="1">
    <location>
        <begin position="92"/>
        <end position="104"/>
    </location>
</feature>
<organism evidence="3 4">
    <name type="scientific">Byssochlamys spectabilis</name>
    <name type="common">Paecilomyces variotii</name>
    <dbReference type="NCBI Taxonomy" id="264951"/>
    <lineage>
        <taxon>Eukaryota</taxon>
        <taxon>Fungi</taxon>
        <taxon>Dikarya</taxon>
        <taxon>Ascomycota</taxon>
        <taxon>Pezizomycotina</taxon>
        <taxon>Eurotiomycetes</taxon>
        <taxon>Eurotiomycetidae</taxon>
        <taxon>Eurotiales</taxon>
        <taxon>Thermoascaceae</taxon>
        <taxon>Paecilomyces</taxon>
    </lineage>
</organism>
<dbReference type="STRING" id="264951.A0A443I6S5"/>
<accession>A0A443I6S5</accession>
<dbReference type="GO" id="GO:0070086">
    <property type="term" value="P:ubiquitin-dependent endocytosis"/>
    <property type="evidence" value="ECO:0007669"/>
    <property type="project" value="TreeGrafter"/>
</dbReference>
<dbReference type="Gene3D" id="2.60.40.640">
    <property type="match status" value="1"/>
</dbReference>
<dbReference type="GO" id="GO:0030674">
    <property type="term" value="F:protein-macromolecule adaptor activity"/>
    <property type="evidence" value="ECO:0007669"/>
    <property type="project" value="TreeGrafter"/>
</dbReference>
<dbReference type="VEuPathDB" id="FungiDB:C8Q69DRAFT_35097"/>
<reference evidence="3 4" key="1">
    <citation type="journal article" date="2018" name="Front. Microbiol.">
        <title>Genomic and genetic insights into a cosmopolitan fungus, Paecilomyces variotii (Eurotiales).</title>
        <authorList>
            <person name="Urquhart A.S."/>
            <person name="Mondo S.J."/>
            <person name="Makela M.R."/>
            <person name="Hane J.K."/>
            <person name="Wiebenga A."/>
            <person name="He G."/>
            <person name="Mihaltcheva S."/>
            <person name="Pangilinan J."/>
            <person name="Lipzen A."/>
            <person name="Barry K."/>
            <person name="de Vries R.P."/>
            <person name="Grigoriev I.V."/>
            <person name="Idnurm A."/>
        </authorList>
    </citation>
    <scope>NUCLEOTIDE SEQUENCE [LARGE SCALE GENOMIC DNA]</scope>
    <source>
        <strain evidence="3 4">CBS 101075</strain>
    </source>
</reference>
<feature type="compositionally biased region" description="Low complexity" evidence="1">
    <location>
        <begin position="18"/>
        <end position="34"/>
    </location>
</feature>
<protein>
    <recommendedName>
        <fullName evidence="2">LDB19 N-terminal domain-containing protein</fullName>
    </recommendedName>
</protein>
<dbReference type="InterPro" id="IPR050357">
    <property type="entry name" value="Arrestin_domain-protein"/>
</dbReference>
<feature type="region of interest" description="Disordered" evidence="1">
    <location>
        <begin position="74"/>
        <end position="109"/>
    </location>
</feature>
<dbReference type="GeneID" id="39596840"/>
<proteinExistence type="predicted"/>
<feature type="compositionally biased region" description="Basic and acidic residues" evidence="1">
    <location>
        <begin position="506"/>
        <end position="518"/>
    </location>
</feature>
<dbReference type="Proteomes" id="UP000283841">
    <property type="component" value="Unassembled WGS sequence"/>
</dbReference>
<feature type="compositionally biased region" description="Polar residues" evidence="1">
    <location>
        <begin position="35"/>
        <end position="47"/>
    </location>
</feature>
<feature type="region of interest" description="Disordered" evidence="1">
    <location>
        <begin position="491"/>
        <end position="550"/>
    </location>
</feature>
<evidence type="ECO:0000256" key="1">
    <source>
        <dbReference type="SAM" id="MobiDB-lite"/>
    </source>
</evidence>
<evidence type="ECO:0000259" key="2">
    <source>
        <dbReference type="Pfam" id="PF13002"/>
    </source>
</evidence>
<dbReference type="PANTHER" id="PTHR11188:SF76">
    <property type="entry name" value="PROTEIN LDB19"/>
    <property type="match status" value="1"/>
</dbReference>
<dbReference type="Pfam" id="PF13002">
    <property type="entry name" value="LDB19"/>
    <property type="match status" value="1"/>
</dbReference>
<dbReference type="RefSeq" id="XP_028489402.1">
    <property type="nucleotide sequence ID" value="XM_028627563.1"/>
</dbReference>
<dbReference type="InterPro" id="IPR024391">
    <property type="entry name" value="LDB19_N"/>
</dbReference>
<dbReference type="GO" id="GO:0005829">
    <property type="term" value="C:cytosol"/>
    <property type="evidence" value="ECO:0007669"/>
    <property type="project" value="TreeGrafter"/>
</dbReference>
<keyword evidence="4" id="KW-1185">Reference proteome</keyword>
<dbReference type="InterPro" id="IPR014752">
    <property type="entry name" value="Arrestin-like_C"/>
</dbReference>
<dbReference type="GO" id="GO:0031625">
    <property type="term" value="F:ubiquitin protein ligase binding"/>
    <property type="evidence" value="ECO:0007669"/>
    <property type="project" value="TreeGrafter"/>
</dbReference>
<sequence length="550" mass="60669">MPGRLLPNFVRPVASSLHNSATASTHSNNSSSSSVNEISHQTVSRKQPANAHAVQALIPERRLSFSMESLESLIHPHKESKEKRRSLGRSSRSKERPAARDESHQPPAQLDVIFESPPLVFYGSPANSSGALMSGRLLIDVAEIPGAVTLQKLEMRLTSSISTKKPVSRDCPNCSTRTEPLCEWDFLTEPAKLQRGKHDYPFSYLFPGHLPASANGTLGGVEYKLSARALTSTGEEFTFQTPLTIRRAILPGNDKSSIRIFPPTNLTGRVVLPSVVHPIGTFPVQMTLSGVVDKGEETQTRWRLRKMMWRIEEHQKIISTACAKHAHKVGGEGKGVLHQETRIIGHNEEKSGWKTDFDTAGGEITMEFDANIKPGCNPVCDMDAPGGLEVKHNLVIELIVAEEFCPNRNTKLITPTGAARVLRMQFHLHVTERSGLGISWDEEMPPVYNDVPASPPGYAILDVNSTMEDYRGSPLPLPDYQDLERMEHLRLDGDSTRSSRPSMESMESRPQERARLTTDDLVAGPPIETRGRAHPEDEGDSSDVAQGVVR</sequence>
<feature type="domain" description="LDB19 N-terminal" evidence="2">
    <location>
        <begin position="153"/>
        <end position="329"/>
    </location>
</feature>
<comment type="caution">
    <text evidence="3">The sequence shown here is derived from an EMBL/GenBank/DDBJ whole genome shotgun (WGS) entry which is preliminary data.</text>
</comment>
<name>A0A443I6S5_BYSSP</name>